<keyword evidence="1" id="KW-0472">Membrane</keyword>
<feature type="transmembrane region" description="Helical" evidence="1">
    <location>
        <begin position="61"/>
        <end position="89"/>
    </location>
</feature>
<comment type="caution">
    <text evidence="2">The sequence shown here is derived from an EMBL/GenBank/DDBJ whole genome shotgun (WGS) entry which is preliminary data.</text>
</comment>
<evidence type="ECO:0000256" key="1">
    <source>
        <dbReference type="SAM" id="Phobius"/>
    </source>
</evidence>
<reference evidence="2 3" key="1">
    <citation type="submission" date="2022-10" db="EMBL/GenBank/DDBJ databases">
        <title>Alteromonas sp. chi3 Genome sequencing.</title>
        <authorList>
            <person name="Park S."/>
        </authorList>
    </citation>
    <scope>NUCLEOTIDE SEQUENCE [LARGE SCALE GENOMIC DNA]</scope>
    <source>
        <strain evidence="3">chi3</strain>
    </source>
</reference>
<sequence length="103" mass="11151">MKSEIVELNVTQTSKTLALLAAVISILISIIGIVSLAVGVETKVAFEFIVSITVTSSDGKFFLFLFLPVLNFAATYMLVAVFCIVYNLVAKHTGGITFYTKPQ</sequence>
<organism evidence="2 3">
    <name type="scientific">Alteromonas gilva</name>
    <dbReference type="NCBI Taxonomy" id="2987522"/>
    <lineage>
        <taxon>Bacteria</taxon>
        <taxon>Pseudomonadati</taxon>
        <taxon>Pseudomonadota</taxon>
        <taxon>Gammaproteobacteria</taxon>
        <taxon>Alteromonadales</taxon>
        <taxon>Alteromonadaceae</taxon>
        <taxon>Alteromonas/Salinimonas group</taxon>
        <taxon>Alteromonas</taxon>
    </lineage>
</organism>
<evidence type="ECO:0000313" key="3">
    <source>
        <dbReference type="Proteomes" id="UP001218788"/>
    </source>
</evidence>
<accession>A0ABT5L3B5</accession>
<proteinExistence type="predicted"/>
<keyword evidence="3" id="KW-1185">Reference proteome</keyword>
<feature type="transmembrane region" description="Helical" evidence="1">
    <location>
        <begin position="17"/>
        <end position="40"/>
    </location>
</feature>
<name>A0ABT5L3B5_9ALTE</name>
<dbReference type="RefSeq" id="WP_273640631.1">
    <property type="nucleotide sequence ID" value="NZ_JAQQXP010000001.1"/>
</dbReference>
<dbReference type="Proteomes" id="UP001218788">
    <property type="component" value="Unassembled WGS sequence"/>
</dbReference>
<gene>
    <name evidence="2" type="ORF">OIK42_11435</name>
</gene>
<protein>
    <submittedName>
        <fullName evidence="2">Uncharacterized protein</fullName>
    </submittedName>
</protein>
<keyword evidence="1" id="KW-1133">Transmembrane helix</keyword>
<keyword evidence="1" id="KW-0812">Transmembrane</keyword>
<evidence type="ECO:0000313" key="2">
    <source>
        <dbReference type="EMBL" id="MDC8831373.1"/>
    </source>
</evidence>
<dbReference type="EMBL" id="JAQQXP010000001">
    <property type="protein sequence ID" value="MDC8831373.1"/>
    <property type="molecule type" value="Genomic_DNA"/>
</dbReference>